<dbReference type="EMBL" id="CP064820">
    <property type="protein sequence ID" value="QPG07418.1"/>
    <property type="molecule type" value="Genomic_DNA"/>
</dbReference>
<organism evidence="1 2">
    <name type="scientific">Klebsiella pneumoniae subsp. pneumoniae</name>
    <dbReference type="NCBI Taxonomy" id="72407"/>
    <lineage>
        <taxon>Bacteria</taxon>
        <taxon>Pseudomonadati</taxon>
        <taxon>Pseudomonadota</taxon>
        <taxon>Gammaproteobacteria</taxon>
        <taxon>Enterobacterales</taxon>
        <taxon>Enterobacteriaceae</taxon>
        <taxon>Klebsiella/Raoultella group</taxon>
        <taxon>Klebsiella</taxon>
        <taxon>Klebsiella pneumoniae complex</taxon>
    </lineage>
</organism>
<dbReference type="GO" id="GO:0032259">
    <property type="term" value="P:methylation"/>
    <property type="evidence" value="ECO:0007669"/>
    <property type="project" value="UniProtKB-KW"/>
</dbReference>
<evidence type="ECO:0000313" key="2">
    <source>
        <dbReference type="Proteomes" id="UP000594592"/>
    </source>
</evidence>
<accession>A0A7S9E0P4</accession>
<dbReference type="AlphaFoldDB" id="A0A7S9E0P4"/>
<reference evidence="1 2" key="1">
    <citation type="submission" date="2020-11" db="EMBL/GenBank/DDBJ databases">
        <title>Whole Genome sequence of MDR strain of Klebsiella pneumoniae K219 isolated from sputum.</title>
        <authorList>
            <person name="Aditi B.P."/>
            <person name="Mahalakshmi K."/>
            <person name="Naveen Kumar V."/>
        </authorList>
    </citation>
    <scope>NUCLEOTIDE SEQUENCE [LARGE SCALE GENOMIC DNA]</scope>
    <source>
        <strain evidence="1 2">K219</strain>
    </source>
</reference>
<proteinExistence type="predicted"/>
<evidence type="ECO:0000313" key="1">
    <source>
        <dbReference type="EMBL" id="QPG07418.1"/>
    </source>
</evidence>
<protein>
    <submittedName>
        <fullName evidence="1">Methyltransferase</fullName>
    </submittedName>
</protein>
<keyword evidence="1" id="KW-0808">Transferase</keyword>
<keyword evidence="1" id="KW-0489">Methyltransferase</keyword>
<dbReference type="Proteomes" id="UP000594592">
    <property type="component" value="Chromosome"/>
</dbReference>
<dbReference type="GO" id="GO:0008168">
    <property type="term" value="F:methyltransferase activity"/>
    <property type="evidence" value="ECO:0007669"/>
    <property type="project" value="UniProtKB-KW"/>
</dbReference>
<name>A0A7S9E0P4_KLEPN</name>
<gene>
    <name evidence="1" type="ORF">IUJ34_19145</name>
</gene>
<sequence>MSEQIVTPDTAALTVPNKDAKINLLDLNRQQMREFFKTWARSLSAPIR</sequence>
<dbReference type="Gene3D" id="1.10.150.530">
    <property type="match status" value="1"/>
</dbReference>